<dbReference type="RefSeq" id="XP_024724516.1">
    <property type="nucleotide sequence ID" value="XM_024862378.1"/>
</dbReference>
<evidence type="ECO:0000313" key="2">
    <source>
        <dbReference type="EMBL" id="PSS25917.1"/>
    </source>
</evidence>
<organism evidence="2 3">
    <name type="scientific">Amorphotheca resinae ATCC 22711</name>
    <dbReference type="NCBI Taxonomy" id="857342"/>
    <lineage>
        <taxon>Eukaryota</taxon>
        <taxon>Fungi</taxon>
        <taxon>Dikarya</taxon>
        <taxon>Ascomycota</taxon>
        <taxon>Pezizomycotina</taxon>
        <taxon>Leotiomycetes</taxon>
        <taxon>Helotiales</taxon>
        <taxon>Amorphothecaceae</taxon>
        <taxon>Amorphotheca</taxon>
    </lineage>
</organism>
<sequence length="333" mass="36059">MARNPSHPRPFSADFSSRPESSSMLYSILPSAVQSRLPRLPSLRRSVSMYGLTARPKSADSSRPPSPGARTPEAGFGNAMVLSNAACEDLYFSTSGMETSEEHSETHMDGRKRTQTMSIEESSSGVGWKFANQGINLLSLAAEESSTISQDPRFVRQLYLHAVTYLLRALPTDLTTEEQLSVRSALPPGIVEPLRLEAHPAYNSKSNFSGSSNPPSVLHRALASTIVQLFILFQFLLPYLKYLLRAAYQYDRTHKISERVLSGSIETVDTLGKTGLGISAAVLGMGDGKVGQMMADLASWIVEGVTGGIHEGVGEGMAIIGATRRQAPEVTVR</sequence>
<dbReference type="InParanoid" id="A0A2T3BC53"/>
<dbReference type="OrthoDB" id="190201at2759"/>
<accession>A0A2T3BC53</accession>
<dbReference type="EMBL" id="KZ679007">
    <property type="protein sequence ID" value="PSS25917.1"/>
    <property type="molecule type" value="Genomic_DNA"/>
</dbReference>
<dbReference type="AlphaFoldDB" id="A0A2T3BC53"/>
<feature type="region of interest" description="Disordered" evidence="1">
    <location>
        <begin position="51"/>
        <end position="75"/>
    </location>
</feature>
<proteinExistence type="predicted"/>
<evidence type="ECO:0000313" key="3">
    <source>
        <dbReference type="Proteomes" id="UP000241818"/>
    </source>
</evidence>
<reference evidence="2 3" key="1">
    <citation type="journal article" date="2018" name="New Phytol.">
        <title>Comparative genomics and transcriptomics depict ericoid mycorrhizal fungi as versatile saprotrophs and plant mutualists.</title>
        <authorList>
            <person name="Martino E."/>
            <person name="Morin E."/>
            <person name="Grelet G.A."/>
            <person name="Kuo A."/>
            <person name="Kohler A."/>
            <person name="Daghino S."/>
            <person name="Barry K.W."/>
            <person name="Cichocki N."/>
            <person name="Clum A."/>
            <person name="Dockter R.B."/>
            <person name="Hainaut M."/>
            <person name="Kuo R.C."/>
            <person name="LaButti K."/>
            <person name="Lindahl B.D."/>
            <person name="Lindquist E.A."/>
            <person name="Lipzen A."/>
            <person name="Khouja H.R."/>
            <person name="Magnuson J."/>
            <person name="Murat C."/>
            <person name="Ohm R.A."/>
            <person name="Singer S.W."/>
            <person name="Spatafora J.W."/>
            <person name="Wang M."/>
            <person name="Veneault-Fourrey C."/>
            <person name="Henrissat B."/>
            <person name="Grigoriev I.V."/>
            <person name="Martin F.M."/>
            <person name="Perotto S."/>
        </authorList>
    </citation>
    <scope>NUCLEOTIDE SEQUENCE [LARGE SCALE GENOMIC DNA]</scope>
    <source>
        <strain evidence="2 3">ATCC 22711</strain>
    </source>
</reference>
<keyword evidence="3" id="KW-1185">Reference proteome</keyword>
<dbReference type="STRING" id="857342.A0A2T3BC53"/>
<evidence type="ECO:0000256" key="1">
    <source>
        <dbReference type="SAM" id="MobiDB-lite"/>
    </source>
</evidence>
<feature type="region of interest" description="Disordered" evidence="1">
    <location>
        <begin position="1"/>
        <end position="20"/>
    </location>
</feature>
<gene>
    <name evidence="2" type="ORF">M430DRAFT_134831</name>
</gene>
<dbReference type="Proteomes" id="UP000241818">
    <property type="component" value="Unassembled WGS sequence"/>
</dbReference>
<dbReference type="GeneID" id="36570459"/>
<name>A0A2T3BC53_AMORE</name>
<protein>
    <submittedName>
        <fullName evidence="2">Uncharacterized protein</fullName>
    </submittedName>
</protein>